<gene>
    <name evidence="2" type="ORF">J512_3715</name>
</gene>
<proteinExistence type="predicted"/>
<dbReference type="Proteomes" id="UP000020595">
    <property type="component" value="Unassembled WGS sequence"/>
</dbReference>
<feature type="transmembrane region" description="Helical" evidence="1">
    <location>
        <begin position="6"/>
        <end position="23"/>
    </location>
</feature>
<keyword evidence="1" id="KW-1133">Transmembrane helix</keyword>
<evidence type="ECO:0000313" key="2">
    <source>
        <dbReference type="EMBL" id="EXB03832.1"/>
    </source>
</evidence>
<keyword evidence="1" id="KW-0472">Membrane</keyword>
<dbReference type="GeneID" id="92892539"/>
<name>A0A009HI00_ACIB9</name>
<evidence type="ECO:0000256" key="1">
    <source>
        <dbReference type="SAM" id="Phobius"/>
    </source>
</evidence>
<sequence length="40" mass="4842">MKYLKGFAICTIVILILWCFKFYDQQLPTQPKQDNIELYD</sequence>
<comment type="caution">
    <text evidence="2">The sequence shown here is derived from an EMBL/GenBank/DDBJ whole genome shotgun (WGS) entry which is preliminary data.</text>
</comment>
<dbReference type="RefSeq" id="WP_001984446.1">
    <property type="nucleotide sequence ID" value="NZ_JEWH01000071.1"/>
</dbReference>
<organism evidence="2 3">
    <name type="scientific">Acinetobacter baumannii (strain 1295743)</name>
    <dbReference type="NCBI Taxonomy" id="1310613"/>
    <lineage>
        <taxon>Bacteria</taxon>
        <taxon>Pseudomonadati</taxon>
        <taxon>Pseudomonadota</taxon>
        <taxon>Gammaproteobacteria</taxon>
        <taxon>Moraxellales</taxon>
        <taxon>Moraxellaceae</taxon>
        <taxon>Acinetobacter</taxon>
        <taxon>Acinetobacter calcoaceticus/baumannii complex</taxon>
    </lineage>
</organism>
<accession>A0A009HI00</accession>
<dbReference type="AlphaFoldDB" id="A0A009HI00"/>
<evidence type="ECO:0000313" key="3">
    <source>
        <dbReference type="Proteomes" id="UP000020595"/>
    </source>
</evidence>
<protein>
    <submittedName>
        <fullName evidence="2">Uncharacterized protein</fullName>
    </submittedName>
</protein>
<dbReference type="EMBL" id="JEWH01000071">
    <property type="protein sequence ID" value="EXB03832.1"/>
    <property type="molecule type" value="Genomic_DNA"/>
</dbReference>
<dbReference type="PATRIC" id="fig|1310613.3.peg.3555"/>
<reference evidence="2 3" key="1">
    <citation type="submission" date="2014-02" db="EMBL/GenBank/DDBJ databases">
        <title>Comparative genomics and transcriptomics to identify genetic mechanisms underlying the emergence of carbapenem resistant Acinetobacter baumannii (CRAb).</title>
        <authorList>
            <person name="Harris A.D."/>
            <person name="Johnson K.J."/>
            <person name="George J."/>
            <person name="Shefchek K."/>
            <person name="Daugherty S.C."/>
            <person name="Parankush S."/>
            <person name="Sadzewicz L."/>
            <person name="Tallon L."/>
            <person name="Sengamalay N."/>
            <person name="Hazen T.H."/>
            <person name="Rasko D.A."/>
        </authorList>
    </citation>
    <scope>NUCLEOTIDE SEQUENCE [LARGE SCALE GENOMIC DNA]</scope>
    <source>
        <strain evidence="2 3">1295743</strain>
    </source>
</reference>
<keyword evidence="1" id="KW-0812">Transmembrane</keyword>